<dbReference type="AlphaFoldDB" id="A0A3A2ZWZ5"/>
<evidence type="ECO:0000256" key="5">
    <source>
        <dbReference type="ARBA" id="ARBA00038359"/>
    </source>
</evidence>
<dbReference type="OrthoDB" id="2988756at2759"/>
<proteinExistence type="inferred from homology"/>
<dbReference type="GO" id="GO:0016020">
    <property type="term" value="C:membrane"/>
    <property type="evidence" value="ECO:0007669"/>
    <property type="project" value="UniProtKB-SubCell"/>
</dbReference>
<dbReference type="Proteomes" id="UP000266188">
    <property type="component" value="Unassembled WGS sequence"/>
</dbReference>
<keyword evidence="9" id="KW-1185">Reference proteome</keyword>
<dbReference type="EMBL" id="MVGC01000220">
    <property type="protein sequence ID" value="RJE21561.1"/>
    <property type="molecule type" value="Genomic_DNA"/>
</dbReference>
<evidence type="ECO:0000256" key="6">
    <source>
        <dbReference type="SAM" id="Phobius"/>
    </source>
</evidence>
<dbReference type="PANTHER" id="PTHR33048">
    <property type="entry name" value="PTH11-LIKE INTEGRAL MEMBRANE PROTEIN (AFU_ORTHOLOGUE AFUA_5G11245)"/>
    <property type="match status" value="1"/>
</dbReference>
<sequence length="339" mass="37708">MGDQFTTEAFTLLALAIVIIAVRTVTRWFTAGPKNFQLDDYVMPLAAVSALARLTDEADKLKVVYGLETGAAYCVGAWWKGLANNAMTDEQRATLDPNSEEFHLRVGGSKTQVLGWSLYTLLLWLLKTYFCQPAVSKIDIYVTVVLNVSTDMYLISIPAPMLFKARLPWREKAELLVLFSGGLFVMMAGILRCILIVTNGANGAVQAGSWACRETFVAVVIGNLPMIYPALRRRVRSAGRYISSHTSPSHMNATGEESHSGFIAPRQKKFHHPLSFDTQMKSTQWNTISDEDMMFHPRQPAPTCIAEETKDWDAVSQTEGIKVVRETIVHSVEKESGRV</sequence>
<feature type="transmembrane region" description="Helical" evidence="6">
    <location>
        <begin position="6"/>
        <end position="25"/>
    </location>
</feature>
<feature type="transmembrane region" description="Helical" evidence="6">
    <location>
        <begin position="113"/>
        <end position="135"/>
    </location>
</feature>
<feature type="transmembrane region" description="Helical" evidence="6">
    <location>
        <begin position="141"/>
        <end position="163"/>
    </location>
</feature>
<evidence type="ECO:0000256" key="2">
    <source>
        <dbReference type="ARBA" id="ARBA00022692"/>
    </source>
</evidence>
<evidence type="ECO:0000256" key="4">
    <source>
        <dbReference type="ARBA" id="ARBA00023136"/>
    </source>
</evidence>
<dbReference type="InterPro" id="IPR052337">
    <property type="entry name" value="SAT4-like"/>
</dbReference>
<comment type="similarity">
    <text evidence="5">Belongs to the SAT4 family.</text>
</comment>
<organism evidence="8 9">
    <name type="scientific">Aspergillus sclerotialis</name>
    <dbReference type="NCBI Taxonomy" id="2070753"/>
    <lineage>
        <taxon>Eukaryota</taxon>
        <taxon>Fungi</taxon>
        <taxon>Dikarya</taxon>
        <taxon>Ascomycota</taxon>
        <taxon>Pezizomycotina</taxon>
        <taxon>Eurotiomycetes</taxon>
        <taxon>Eurotiomycetidae</taxon>
        <taxon>Eurotiales</taxon>
        <taxon>Aspergillaceae</taxon>
        <taxon>Aspergillus</taxon>
        <taxon>Aspergillus subgen. Polypaecilum</taxon>
    </lineage>
</organism>
<protein>
    <recommendedName>
        <fullName evidence="7">Rhodopsin domain-containing protein</fullName>
    </recommendedName>
</protein>
<keyword evidence="3 6" id="KW-1133">Transmembrane helix</keyword>
<keyword evidence="4 6" id="KW-0472">Membrane</keyword>
<reference evidence="9" key="1">
    <citation type="submission" date="2017-02" db="EMBL/GenBank/DDBJ databases">
        <authorList>
            <person name="Tafer H."/>
            <person name="Lopandic K."/>
        </authorList>
    </citation>
    <scope>NUCLEOTIDE SEQUENCE [LARGE SCALE GENOMIC DNA]</scope>
    <source>
        <strain evidence="9">CBS 366.77</strain>
    </source>
</reference>
<comment type="caution">
    <text evidence="8">The sequence shown here is derived from an EMBL/GenBank/DDBJ whole genome shotgun (WGS) entry which is preliminary data.</text>
</comment>
<keyword evidence="2 6" id="KW-0812">Transmembrane</keyword>
<dbReference type="PANTHER" id="PTHR33048:SF2">
    <property type="entry name" value="SRPK"/>
    <property type="match status" value="1"/>
</dbReference>
<feature type="domain" description="Rhodopsin" evidence="7">
    <location>
        <begin position="140"/>
        <end position="233"/>
    </location>
</feature>
<evidence type="ECO:0000256" key="3">
    <source>
        <dbReference type="ARBA" id="ARBA00022989"/>
    </source>
</evidence>
<evidence type="ECO:0000256" key="1">
    <source>
        <dbReference type="ARBA" id="ARBA00004141"/>
    </source>
</evidence>
<gene>
    <name evidence="8" type="ORF">PHISCL_06106</name>
</gene>
<comment type="subcellular location">
    <subcellularLocation>
        <location evidence="1">Membrane</location>
        <topology evidence="1">Multi-pass membrane protein</topology>
    </subcellularLocation>
</comment>
<name>A0A3A2ZWZ5_9EURO</name>
<feature type="transmembrane region" description="Helical" evidence="6">
    <location>
        <begin position="210"/>
        <end position="231"/>
    </location>
</feature>
<evidence type="ECO:0000259" key="7">
    <source>
        <dbReference type="Pfam" id="PF20684"/>
    </source>
</evidence>
<evidence type="ECO:0000313" key="8">
    <source>
        <dbReference type="EMBL" id="RJE21561.1"/>
    </source>
</evidence>
<dbReference type="STRING" id="2070753.A0A3A2ZWZ5"/>
<accession>A0A3A2ZWZ5</accession>
<evidence type="ECO:0000313" key="9">
    <source>
        <dbReference type="Proteomes" id="UP000266188"/>
    </source>
</evidence>
<dbReference type="InterPro" id="IPR049326">
    <property type="entry name" value="Rhodopsin_dom_fungi"/>
</dbReference>
<feature type="transmembrane region" description="Helical" evidence="6">
    <location>
        <begin position="175"/>
        <end position="198"/>
    </location>
</feature>
<dbReference type="Pfam" id="PF20684">
    <property type="entry name" value="Fung_rhodopsin"/>
    <property type="match status" value="1"/>
</dbReference>